<dbReference type="PANTHER" id="PTHR43664">
    <property type="entry name" value="MONOAMINE OXIDASE-RELATED"/>
    <property type="match status" value="1"/>
</dbReference>
<evidence type="ECO:0000313" key="2">
    <source>
        <dbReference type="EMBL" id="MDT8333941.1"/>
    </source>
</evidence>
<proteinExistence type="predicted"/>
<dbReference type="CDD" id="cd03441">
    <property type="entry name" value="R_hydratase_like"/>
    <property type="match status" value="1"/>
</dbReference>
<evidence type="ECO:0000313" key="3">
    <source>
        <dbReference type="Proteomes" id="UP001258945"/>
    </source>
</evidence>
<dbReference type="EMBL" id="JAVVDO010000091">
    <property type="protein sequence ID" value="MDT8333941.1"/>
    <property type="molecule type" value="Genomic_DNA"/>
</dbReference>
<gene>
    <name evidence="2" type="ORF">RQ831_23075</name>
</gene>
<keyword evidence="3" id="KW-1185">Reference proteome</keyword>
<dbReference type="Proteomes" id="UP001258945">
    <property type="component" value="Unassembled WGS sequence"/>
</dbReference>
<protein>
    <submittedName>
        <fullName evidence="2">MaoC family dehydratase</fullName>
    </submittedName>
</protein>
<dbReference type="SUPFAM" id="SSF54637">
    <property type="entry name" value="Thioesterase/thiol ester dehydrase-isomerase"/>
    <property type="match status" value="1"/>
</dbReference>
<reference evidence="2 3" key="1">
    <citation type="journal article" date="2019" name="Microb. Pathog.">
        <title>Comparison of VITEK 2, MALDI-TOF MS, 16S rRNA gene sequencing, and whole-genome sequencing for identification of Roseomonas mucosa.</title>
        <authorList>
            <person name="Rudolph W.W."/>
            <person name="Gunzer F."/>
            <person name="Trauth M."/>
            <person name="Bunk B."/>
            <person name="Bigge R."/>
            <person name="Schrottner P."/>
        </authorList>
    </citation>
    <scope>NUCLEOTIDE SEQUENCE [LARGE SCALE GENOMIC DNA]</scope>
    <source>
        <strain evidence="2 3">DSM 103800</strain>
    </source>
</reference>
<feature type="domain" description="MaoC-like" evidence="1">
    <location>
        <begin position="34"/>
        <end position="135"/>
    </location>
</feature>
<dbReference type="PANTHER" id="PTHR43664:SF1">
    <property type="entry name" value="BETA-METHYLMALYL-COA DEHYDRATASE"/>
    <property type="match status" value="1"/>
</dbReference>
<dbReference type="InterPro" id="IPR029069">
    <property type="entry name" value="HotDog_dom_sf"/>
</dbReference>
<sequence>MSTVSEMPLGPASPAPARSLFLEDIVVGEEWRSAAHAITAEQIAGFSSLTRDHHPLHTDAAYCRKRGFPAVIAHGLYGLSLMEGLKTELCLYESTSIASLGWDKVRFRRPVLAGDVVQLRFRFVSKRESRQPDRGVVIEALELVNGGGEVVIEAEHASLILRREVEAG</sequence>
<dbReference type="Pfam" id="PF01575">
    <property type="entry name" value="MaoC_dehydratas"/>
    <property type="match status" value="1"/>
</dbReference>
<name>A0ABU3MNS0_9PROT</name>
<evidence type="ECO:0000259" key="1">
    <source>
        <dbReference type="Pfam" id="PF01575"/>
    </source>
</evidence>
<dbReference type="InterPro" id="IPR052342">
    <property type="entry name" value="MCH/BMMD"/>
</dbReference>
<dbReference type="Gene3D" id="3.10.129.10">
    <property type="entry name" value="Hotdog Thioesterase"/>
    <property type="match status" value="1"/>
</dbReference>
<accession>A0ABU3MNS0</accession>
<organism evidence="2 3">
    <name type="scientific">Roseomonas gilardii</name>
    <dbReference type="NCBI Taxonomy" id="257708"/>
    <lineage>
        <taxon>Bacteria</taxon>
        <taxon>Pseudomonadati</taxon>
        <taxon>Pseudomonadota</taxon>
        <taxon>Alphaproteobacteria</taxon>
        <taxon>Acetobacterales</taxon>
        <taxon>Roseomonadaceae</taxon>
        <taxon>Roseomonas</taxon>
    </lineage>
</organism>
<comment type="caution">
    <text evidence="2">The sequence shown here is derived from an EMBL/GenBank/DDBJ whole genome shotgun (WGS) entry which is preliminary data.</text>
</comment>
<dbReference type="RefSeq" id="WP_208864037.1">
    <property type="nucleotide sequence ID" value="NZ_CP015584.1"/>
</dbReference>
<dbReference type="InterPro" id="IPR002539">
    <property type="entry name" value="MaoC-like_dom"/>
</dbReference>